<sequence length="151" mass="16910">MDSLSAWSIQYRAQIDDLIQQGQENSLVALSALTSNQSLSINCRSEERCRSDLYDCMGAGKTVLYENLPLSLGTLQHSTPTSKSDGTSNEGTSDVQRVIAFSDGHTIWPSLPLLSTCLIDEFTKRYYQKDYIMEQRENMAGLLARLLTTEF</sequence>
<comment type="caution">
    <text evidence="1">The sequence shown here is derived from an EMBL/GenBank/DDBJ whole genome shotgun (WGS) entry which is preliminary data.</text>
</comment>
<dbReference type="EMBL" id="CABFNS010000861">
    <property type="protein sequence ID" value="VUC33288.1"/>
    <property type="molecule type" value="Genomic_DNA"/>
</dbReference>
<evidence type="ECO:0000313" key="1">
    <source>
        <dbReference type="EMBL" id="VUC33288.1"/>
    </source>
</evidence>
<reference evidence="1 2" key="1">
    <citation type="submission" date="2019-06" db="EMBL/GenBank/DDBJ databases">
        <authorList>
            <person name="Broberg M."/>
        </authorList>
    </citation>
    <scope>NUCLEOTIDE SEQUENCE [LARGE SCALE GENOMIC DNA]</scope>
</reference>
<accession>A0ABY6UPM0</accession>
<gene>
    <name evidence="1" type="ORF">CLO192961_LOCUS345519</name>
</gene>
<keyword evidence="2" id="KW-1185">Reference proteome</keyword>
<dbReference type="Proteomes" id="UP000766486">
    <property type="component" value="Unassembled WGS sequence"/>
</dbReference>
<proteinExistence type="predicted"/>
<protein>
    <submittedName>
        <fullName evidence="1">Uncharacterized protein</fullName>
    </submittedName>
</protein>
<name>A0ABY6UPM0_BIOOC</name>
<organism evidence="1 2">
    <name type="scientific">Bionectria ochroleuca</name>
    <name type="common">Gliocladium roseum</name>
    <dbReference type="NCBI Taxonomy" id="29856"/>
    <lineage>
        <taxon>Eukaryota</taxon>
        <taxon>Fungi</taxon>
        <taxon>Dikarya</taxon>
        <taxon>Ascomycota</taxon>
        <taxon>Pezizomycotina</taxon>
        <taxon>Sordariomycetes</taxon>
        <taxon>Hypocreomycetidae</taxon>
        <taxon>Hypocreales</taxon>
        <taxon>Bionectriaceae</taxon>
        <taxon>Clonostachys</taxon>
    </lineage>
</organism>
<evidence type="ECO:0000313" key="2">
    <source>
        <dbReference type="Proteomes" id="UP000766486"/>
    </source>
</evidence>